<feature type="non-terminal residue" evidence="1">
    <location>
        <position position="1"/>
    </location>
</feature>
<accession>X1D4F5</accession>
<sequence>YIPNYGYLVLIDSNYKNIKKQDYTLGQKSNSDKKYKIYSNIYGQCDGKEWDESDLIRMSFKGFKNTINPNEFSNSFTNVGGTKPPEDIMDLLSKIYNDATSGSKTNHNIEYYIYTYMRMFLNNRVGTLHCCFDLL</sequence>
<dbReference type="EMBL" id="BART01030187">
    <property type="protein sequence ID" value="GAH15082.1"/>
    <property type="molecule type" value="Genomic_DNA"/>
</dbReference>
<organism evidence="1">
    <name type="scientific">marine sediment metagenome</name>
    <dbReference type="NCBI Taxonomy" id="412755"/>
    <lineage>
        <taxon>unclassified sequences</taxon>
        <taxon>metagenomes</taxon>
        <taxon>ecological metagenomes</taxon>
    </lineage>
</organism>
<protein>
    <submittedName>
        <fullName evidence="1">Uncharacterized protein</fullName>
    </submittedName>
</protein>
<dbReference type="AlphaFoldDB" id="X1D4F5"/>
<evidence type="ECO:0000313" key="1">
    <source>
        <dbReference type="EMBL" id="GAH15082.1"/>
    </source>
</evidence>
<reference evidence="1" key="1">
    <citation type="journal article" date="2014" name="Front. Microbiol.">
        <title>High frequency of phylogenetically diverse reductive dehalogenase-homologous genes in deep subseafloor sedimentary metagenomes.</title>
        <authorList>
            <person name="Kawai M."/>
            <person name="Futagami T."/>
            <person name="Toyoda A."/>
            <person name="Takaki Y."/>
            <person name="Nishi S."/>
            <person name="Hori S."/>
            <person name="Arai W."/>
            <person name="Tsubouchi T."/>
            <person name="Morono Y."/>
            <person name="Uchiyama I."/>
            <person name="Ito T."/>
            <person name="Fujiyama A."/>
            <person name="Inagaki F."/>
            <person name="Takami H."/>
        </authorList>
    </citation>
    <scope>NUCLEOTIDE SEQUENCE</scope>
    <source>
        <strain evidence="1">Expedition CK06-06</strain>
    </source>
</reference>
<name>X1D4F5_9ZZZZ</name>
<comment type="caution">
    <text evidence="1">The sequence shown here is derived from an EMBL/GenBank/DDBJ whole genome shotgun (WGS) entry which is preliminary data.</text>
</comment>
<proteinExistence type="predicted"/>
<gene>
    <name evidence="1" type="ORF">S01H4_52767</name>
</gene>